<evidence type="ECO:0000313" key="3">
    <source>
        <dbReference type="EMBL" id="CAI8970126.1"/>
    </source>
</evidence>
<keyword evidence="4" id="KW-1185">Reference proteome</keyword>
<dbReference type="NCBIfam" id="TIGR02580">
    <property type="entry name" value="cas_RAMP_Cmr4"/>
    <property type="match status" value="1"/>
</dbReference>
<dbReference type="RefSeq" id="WP_317963559.1">
    <property type="nucleotide sequence ID" value="NZ_OX458333.1"/>
</dbReference>
<dbReference type="InterPro" id="IPR013410">
    <property type="entry name" value="CRISPR-assoc_RAMP_Cmr4"/>
</dbReference>
<evidence type="ECO:0000313" key="4">
    <source>
        <dbReference type="Proteomes" id="UP001162030"/>
    </source>
</evidence>
<evidence type="ECO:0000256" key="1">
    <source>
        <dbReference type="ARBA" id="ARBA00023118"/>
    </source>
</evidence>
<dbReference type="EMBL" id="OX458333">
    <property type="protein sequence ID" value="CAI8970126.1"/>
    <property type="molecule type" value="Genomic_DNA"/>
</dbReference>
<protein>
    <submittedName>
        <fullName evidence="3">CRISPR-associated protein Cmr4</fullName>
    </submittedName>
</protein>
<organism evidence="3 4">
    <name type="scientific">Methylocaldum szegediense</name>
    <dbReference type="NCBI Taxonomy" id="73780"/>
    <lineage>
        <taxon>Bacteria</taxon>
        <taxon>Pseudomonadati</taxon>
        <taxon>Pseudomonadota</taxon>
        <taxon>Gammaproteobacteria</taxon>
        <taxon>Methylococcales</taxon>
        <taxon>Methylococcaceae</taxon>
        <taxon>Methylocaldum</taxon>
    </lineage>
</organism>
<gene>
    <name evidence="3" type="ORF">MSZNOR_4863</name>
</gene>
<reference evidence="3 4" key="1">
    <citation type="submission" date="2023-03" db="EMBL/GenBank/DDBJ databases">
        <authorList>
            <person name="Pearce D."/>
        </authorList>
    </citation>
    <scope>NUCLEOTIDE SEQUENCE [LARGE SCALE GENOMIC DNA]</scope>
    <source>
        <strain evidence="3">Msz</strain>
    </source>
</reference>
<sequence>MYSTSAILGLLTETSLHAGAGQTLGVIDLPIQREAHTHWPCVYGSAVKGALRARAESAELPDIDLIFGPPPPKAGKSIDHAGALSVGDARLLLLPVRSLTTHFRWVTCPAALHRFRRDLARLGLASAFGAFDIPEPAETETHQATALVTEAANEGHLFLEEYRFETRTADLSAIIAALAKLLPDNMEDDLKAQLTLMSNDAFRHLAEYATPVNAHVRLTDKKTVAPHTLWYEETLPPETLLYVALNAVAARGSGAELQATDVLARIGQDLFGQHPYLQLGGNETVGMGWCRVRFIDGEG</sequence>
<dbReference type="InterPro" id="IPR005537">
    <property type="entry name" value="RAMP_III_fam"/>
</dbReference>
<dbReference type="PANTHER" id="PTHR36700">
    <property type="entry name" value="CRISPR SYSTEM CMR SUBUNIT CMR4"/>
    <property type="match status" value="1"/>
</dbReference>
<accession>A0ABM9I995</accession>
<dbReference type="Proteomes" id="UP001162030">
    <property type="component" value="Chromosome"/>
</dbReference>
<proteinExistence type="predicted"/>
<dbReference type="PANTHER" id="PTHR36700:SF1">
    <property type="entry name" value="CRISPR SYSTEM CMR SUBUNIT CMR4"/>
    <property type="match status" value="1"/>
</dbReference>
<evidence type="ECO:0000259" key="2">
    <source>
        <dbReference type="Pfam" id="PF03787"/>
    </source>
</evidence>
<feature type="domain" description="CRISPR type III-associated protein" evidence="2">
    <location>
        <begin position="12"/>
        <end position="291"/>
    </location>
</feature>
<dbReference type="Pfam" id="PF03787">
    <property type="entry name" value="RAMPs"/>
    <property type="match status" value="1"/>
</dbReference>
<name>A0ABM9I995_9GAMM</name>
<keyword evidence="1" id="KW-0051">Antiviral defense</keyword>